<sequence>MILSLVLVLDSFAFLCRCWKTPDNEFVSSIVLNLAITMTFAPTYPLRGYAKLPFRSLSVVVQGGEDQRTLELKSPGTPGSEALKRLLASLVIGQLLSYANVQCIWSLSPPLSVLSVKWPGRSMMRGGPRGIELR</sequence>
<reference evidence="2" key="2">
    <citation type="submission" date="2023-06" db="EMBL/GenBank/DDBJ databases">
        <authorList>
            <consortium name="Lawrence Berkeley National Laboratory"/>
            <person name="Haridas S."/>
            <person name="Hensen N."/>
            <person name="Bonometti L."/>
            <person name="Westerberg I."/>
            <person name="Brannstrom I.O."/>
            <person name="Guillou S."/>
            <person name="Cros-Aarteil S."/>
            <person name="Calhoun S."/>
            <person name="Kuo A."/>
            <person name="Mondo S."/>
            <person name="Pangilinan J."/>
            <person name="Riley R."/>
            <person name="Labutti K."/>
            <person name="Andreopoulos B."/>
            <person name="Lipzen A."/>
            <person name="Chen C."/>
            <person name="Yanf M."/>
            <person name="Daum C."/>
            <person name="Ng V."/>
            <person name="Clum A."/>
            <person name="Steindorff A."/>
            <person name="Ohm R."/>
            <person name="Martin F."/>
            <person name="Silar P."/>
            <person name="Natvig D."/>
            <person name="Lalanne C."/>
            <person name="Gautier V."/>
            <person name="Ament-Velasquez S.L."/>
            <person name="Kruys A."/>
            <person name="Hutchinson M.I."/>
            <person name="Powell A.J."/>
            <person name="Barry K."/>
            <person name="Miller A.N."/>
            <person name="Grigoriev I.V."/>
            <person name="Debuchy R."/>
            <person name="Gladieux P."/>
            <person name="Thoren M.H."/>
            <person name="Johannesson H."/>
        </authorList>
    </citation>
    <scope>NUCLEOTIDE SEQUENCE</scope>
    <source>
        <strain evidence="2">CBS 560.94</strain>
    </source>
</reference>
<dbReference type="RefSeq" id="XP_062685814.1">
    <property type="nucleotide sequence ID" value="XM_062820765.1"/>
</dbReference>
<evidence type="ECO:0000313" key="3">
    <source>
        <dbReference type="Proteomes" id="UP001278500"/>
    </source>
</evidence>
<dbReference type="AlphaFoldDB" id="A0AAE0JMQ4"/>
<dbReference type="Proteomes" id="UP001278500">
    <property type="component" value="Unassembled WGS sequence"/>
</dbReference>
<gene>
    <name evidence="2" type="ORF">B0H65DRAFT_12777</name>
</gene>
<organism evidence="2 3">
    <name type="scientific">Neurospora tetraspora</name>
    <dbReference type="NCBI Taxonomy" id="94610"/>
    <lineage>
        <taxon>Eukaryota</taxon>
        <taxon>Fungi</taxon>
        <taxon>Dikarya</taxon>
        <taxon>Ascomycota</taxon>
        <taxon>Pezizomycotina</taxon>
        <taxon>Sordariomycetes</taxon>
        <taxon>Sordariomycetidae</taxon>
        <taxon>Sordariales</taxon>
        <taxon>Sordariaceae</taxon>
        <taxon>Neurospora</taxon>
    </lineage>
</organism>
<reference evidence="2" key="1">
    <citation type="journal article" date="2023" name="Mol. Phylogenet. Evol.">
        <title>Genome-scale phylogeny and comparative genomics of the fungal order Sordariales.</title>
        <authorList>
            <person name="Hensen N."/>
            <person name="Bonometti L."/>
            <person name="Westerberg I."/>
            <person name="Brannstrom I.O."/>
            <person name="Guillou S."/>
            <person name="Cros-Aarteil S."/>
            <person name="Calhoun S."/>
            <person name="Haridas S."/>
            <person name="Kuo A."/>
            <person name="Mondo S."/>
            <person name="Pangilinan J."/>
            <person name="Riley R."/>
            <person name="LaButti K."/>
            <person name="Andreopoulos B."/>
            <person name="Lipzen A."/>
            <person name="Chen C."/>
            <person name="Yan M."/>
            <person name="Daum C."/>
            <person name="Ng V."/>
            <person name="Clum A."/>
            <person name="Steindorff A."/>
            <person name="Ohm R.A."/>
            <person name="Martin F."/>
            <person name="Silar P."/>
            <person name="Natvig D.O."/>
            <person name="Lalanne C."/>
            <person name="Gautier V."/>
            <person name="Ament-Velasquez S.L."/>
            <person name="Kruys A."/>
            <person name="Hutchinson M.I."/>
            <person name="Powell A.J."/>
            <person name="Barry K."/>
            <person name="Miller A.N."/>
            <person name="Grigoriev I.V."/>
            <person name="Debuchy R."/>
            <person name="Gladieux P."/>
            <person name="Hiltunen Thoren M."/>
            <person name="Johannesson H."/>
        </authorList>
    </citation>
    <scope>NUCLEOTIDE SEQUENCE</scope>
    <source>
        <strain evidence="2">CBS 560.94</strain>
    </source>
</reference>
<dbReference type="GeneID" id="87857919"/>
<accession>A0AAE0JMQ4</accession>
<protein>
    <submittedName>
        <fullName evidence="2">Uncharacterized protein</fullName>
    </submittedName>
</protein>
<dbReference type="EMBL" id="JAUEPP010000001">
    <property type="protein sequence ID" value="KAK3354436.1"/>
    <property type="molecule type" value="Genomic_DNA"/>
</dbReference>
<keyword evidence="1" id="KW-0732">Signal</keyword>
<keyword evidence="3" id="KW-1185">Reference proteome</keyword>
<feature type="chain" id="PRO_5042001267" evidence="1">
    <location>
        <begin position="19"/>
        <end position="134"/>
    </location>
</feature>
<name>A0AAE0JMQ4_9PEZI</name>
<proteinExistence type="predicted"/>
<feature type="signal peptide" evidence="1">
    <location>
        <begin position="1"/>
        <end position="18"/>
    </location>
</feature>
<comment type="caution">
    <text evidence="2">The sequence shown here is derived from an EMBL/GenBank/DDBJ whole genome shotgun (WGS) entry which is preliminary data.</text>
</comment>
<evidence type="ECO:0000313" key="2">
    <source>
        <dbReference type="EMBL" id="KAK3354436.1"/>
    </source>
</evidence>
<evidence type="ECO:0000256" key="1">
    <source>
        <dbReference type="SAM" id="SignalP"/>
    </source>
</evidence>